<protein>
    <recommendedName>
        <fullName evidence="10">Thioredoxin-like protein</fullName>
    </recommendedName>
</protein>
<evidence type="ECO:0000256" key="3">
    <source>
        <dbReference type="ARBA" id="ARBA00009734"/>
    </source>
</evidence>
<name>A0A316YM22_9BASI</name>
<dbReference type="InParanoid" id="A0A316YM22"/>
<gene>
    <name evidence="8" type="ORF">FA10DRAFT_301687</name>
</gene>
<comment type="function">
    <text evidence="1">Putative mitochondrial redox protein which could be involved in the reduction of small toxic molecules.</text>
</comment>
<sequence length="161" mass="18108">MSIRFHRGPKLLTIFHDPSSRASSQVLSLLQARRAPPVLLPPSQGQSQQQQQQAPKGPAREYLDRATEHELDHPLFELEVRSFPDERPTAEQWNLMGEYLDKRRRTDVELLKGEPGPFVVDWEGGAVERDEEGVKKLLDRLQKEQESGNKGTGAGSGCIIS</sequence>
<feature type="compositionally biased region" description="Gly residues" evidence="7">
    <location>
        <begin position="150"/>
        <end position="161"/>
    </location>
</feature>
<feature type="region of interest" description="Disordered" evidence="7">
    <location>
        <begin position="33"/>
        <end position="67"/>
    </location>
</feature>
<dbReference type="SUPFAM" id="SSF52833">
    <property type="entry name" value="Thioredoxin-like"/>
    <property type="match status" value="1"/>
</dbReference>
<organism evidence="8 9">
    <name type="scientific">Acaromyces ingoldii</name>
    <dbReference type="NCBI Taxonomy" id="215250"/>
    <lineage>
        <taxon>Eukaryota</taxon>
        <taxon>Fungi</taxon>
        <taxon>Dikarya</taxon>
        <taxon>Basidiomycota</taxon>
        <taxon>Ustilaginomycotina</taxon>
        <taxon>Exobasidiomycetes</taxon>
        <taxon>Exobasidiales</taxon>
        <taxon>Cryptobasidiaceae</taxon>
        <taxon>Acaromyces</taxon>
    </lineage>
</organism>
<evidence type="ECO:0000313" key="8">
    <source>
        <dbReference type="EMBL" id="PWN90427.1"/>
    </source>
</evidence>
<dbReference type="InterPro" id="IPR036249">
    <property type="entry name" value="Thioredoxin-like_sf"/>
</dbReference>
<evidence type="ECO:0000256" key="7">
    <source>
        <dbReference type="SAM" id="MobiDB-lite"/>
    </source>
</evidence>
<dbReference type="GO" id="GO:0005739">
    <property type="term" value="C:mitochondrion"/>
    <property type="evidence" value="ECO:0007669"/>
    <property type="project" value="UniProtKB-SubCell"/>
</dbReference>
<accession>A0A316YM22</accession>
<comment type="subcellular location">
    <subcellularLocation>
        <location evidence="2">Mitochondrion</location>
    </subcellularLocation>
</comment>
<keyword evidence="5" id="KW-0560">Oxidoreductase</keyword>
<feature type="compositionally biased region" description="Basic and acidic residues" evidence="7">
    <location>
        <begin position="58"/>
        <end position="67"/>
    </location>
</feature>
<keyword evidence="6" id="KW-0496">Mitochondrion</keyword>
<evidence type="ECO:0000256" key="2">
    <source>
        <dbReference type="ARBA" id="ARBA00004173"/>
    </source>
</evidence>
<evidence type="ECO:0000256" key="4">
    <source>
        <dbReference type="ARBA" id="ARBA00022946"/>
    </source>
</evidence>
<proteinExistence type="inferred from homology"/>
<evidence type="ECO:0008006" key="10">
    <source>
        <dbReference type="Google" id="ProtNLM"/>
    </source>
</evidence>
<dbReference type="GeneID" id="37046933"/>
<dbReference type="EMBL" id="KZ819636">
    <property type="protein sequence ID" value="PWN90427.1"/>
    <property type="molecule type" value="Genomic_DNA"/>
</dbReference>
<dbReference type="InterPro" id="IPR012882">
    <property type="entry name" value="Fmp46"/>
</dbReference>
<feature type="compositionally biased region" description="Low complexity" evidence="7">
    <location>
        <begin position="41"/>
        <end position="57"/>
    </location>
</feature>
<keyword evidence="4" id="KW-0809">Transit peptide</keyword>
<dbReference type="Proteomes" id="UP000245768">
    <property type="component" value="Unassembled WGS sequence"/>
</dbReference>
<dbReference type="OrthoDB" id="59229at2759"/>
<evidence type="ECO:0000256" key="1">
    <source>
        <dbReference type="ARBA" id="ARBA00002963"/>
    </source>
</evidence>
<keyword evidence="9" id="KW-1185">Reference proteome</keyword>
<evidence type="ECO:0000256" key="6">
    <source>
        <dbReference type="ARBA" id="ARBA00023128"/>
    </source>
</evidence>
<feature type="region of interest" description="Disordered" evidence="7">
    <location>
        <begin position="142"/>
        <end position="161"/>
    </location>
</feature>
<dbReference type="GO" id="GO:0016491">
    <property type="term" value="F:oxidoreductase activity"/>
    <property type="evidence" value="ECO:0007669"/>
    <property type="project" value="UniProtKB-KW"/>
</dbReference>
<reference evidence="8 9" key="1">
    <citation type="journal article" date="2018" name="Mol. Biol. Evol.">
        <title>Broad Genomic Sampling Reveals a Smut Pathogenic Ancestry of the Fungal Clade Ustilaginomycotina.</title>
        <authorList>
            <person name="Kijpornyongpan T."/>
            <person name="Mondo S.J."/>
            <person name="Barry K."/>
            <person name="Sandor L."/>
            <person name="Lee J."/>
            <person name="Lipzen A."/>
            <person name="Pangilinan J."/>
            <person name="LaButti K."/>
            <person name="Hainaut M."/>
            <person name="Henrissat B."/>
            <person name="Grigoriev I.V."/>
            <person name="Spatafora J.W."/>
            <person name="Aime M.C."/>
        </authorList>
    </citation>
    <scope>NUCLEOTIDE SEQUENCE [LARGE SCALE GENOMIC DNA]</scope>
    <source>
        <strain evidence="8 9">MCA 4198</strain>
    </source>
</reference>
<dbReference type="RefSeq" id="XP_025377625.1">
    <property type="nucleotide sequence ID" value="XM_025525017.1"/>
</dbReference>
<evidence type="ECO:0000313" key="9">
    <source>
        <dbReference type="Proteomes" id="UP000245768"/>
    </source>
</evidence>
<dbReference type="PANTHER" id="PTHR28071">
    <property type="entry name" value="REDOX PROTEIN FMP46, MITOCHONDRIAL-RELATED"/>
    <property type="match status" value="1"/>
</dbReference>
<comment type="similarity">
    <text evidence="3">Belongs to the FMP46 family.</text>
</comment>
<dbReference type="AlphaFoldDB" id="A0A316YM22"/>
<evidence type="ECO:0000256" key="5">
    <source>
        <dbReference type="ARBA" id="ARBA00023002"/>
    </source>
</evidence>
<dbReference type="PANTHER" id="PTHR28071:SF1">
    <property type="entry name" value="REDOX PROTEIN FMP46, MITOCHONDRIAL-RELATED"/>
    <property type="match status" value="1"/>
</dbReference>